<keyword evidence="2" id="KW-0732">Signal</keyword>
<dbReference type="Gene3D" id="3.50.4.10">
    <property type="entry name" value="Hepatocyte Growth Factor"/>
    <property type="match status" value="2"/>
</dbReference>
<evidence type="ECO:0000259" key="3">
    <source>
        <dbReference type="PROSITE" id="PS50948"/>
    </source>
</evidence>
<dbReference type="InterPro" id="IPR003609">
    <property type="entry name" value="Pan_app"/>
</dbReference>
<dbReference type="GeneID" id="62206337"/>
<proteinExistence type="predicted"/>
<dbReference type="PANTHER" id="PTHR33946:SF4">
    <property type="entry name" value="COAGULATION FACTOR XI"/>
    <property type="match status" value="1"/>
</dbReference>
<protein>
    <recommendedName>
        <fullName evidence="3">Apple domain-containing protein</fullName>
    </recommendedName>
</protein>
<evidence type="ECO:0000256" key="2">
    <source>
        <dbReference type="SAM" id="SignalP"/>
    </source>
</evidence>
<evidence type="ECO:0000256" key="1">
    <source>
        <dbReference type="SAM" id="MobiDB-lite"/>
    </source>
</evidence>
<feature type="chain" id="PRO_5034568937" description="Apple domain-containing protein" evidence="2">
    <location>
        <begin position="20"/>
        <end position="373"/>
    </location>
</feature>
<keyword evidence="5" id="KW-1185">Reference proteome</keyword>
<feature type="domain" description="Apple" evidence="3">
    <location>
        <begin position="134"/>
        <end position="215"/>
    </location>
</feature>
<name>A0A8H7EDD0_9PLEO</name>
<dbReference type="AlphaFoldDB" id="A0A8H7EDD0"/>
<accession>A0A8H7EDD0</accession>
<reference evidence="4" key="2">
    <citation type="submission" date="2020-08" db="EMBL/GenBank/DDBJ databases">
        <title>Draft Genome Sequence of Cumin Blight Pathogen Alternaria burnsii.</title>
        <authorList>
            <person name="Feng Z."/>
        </authorList>
    </citation>
    <scope>NUCLEOTIDE SEQUENCE</scope>
    <source>
        <strain evidence="4">CBS107.38</strain>
    </source>
</reference>
<organism evidence="4 5">
    <name type="scientific">Alternaria burnsii</name>
    <dbReference type="NCBI Taxonomy" id="1187904"/>
    <lineage>
        <taxon>Eukaryota</taxon>
        <taxon>Fungi</taxon>
        <taxon>Dikarya</taxon>
        <taxon>Ascomycota</taxon>
        <taxon>Pezizomycotina</taxon>
        <taxon>Dothideomycetes</taxon>
        <taxon>Pleosporomycetidae</taxon>
        <taxon>Pleosporales</taxon>
        <taxon>Pleosporineae</taxon>
        <taxon>Pleosporaceae</taxon>
        <taxon>Alternaria</taxon>
        <taxon>Alternaria sect. Alternaria</taxon>
    </lineage>
</organism>
<dbReference type="PROSITE" id="PS50948">
    <property type="entry name" value="PAN"/>
    <property type="match status" value="1"/>
</dbReference>
<sequence>MAPALRAFALALRASSICPSSPTCPQDDQCSLTSNGATLQVSCATDYYGGDLQLAQTSTLAGCIRACSTTTGCNAASYVGGNCYLKSTLNAAQPNSNVIGVAVISRDSSPMPIPAPDDPKQCPTSFTCPENDGCSYTDGARTLALTCGVDFYGGDFTNQYAANLEACTQACSGNAQCLAASFVGGKGDGTCYLKSTKNGGSINDSVNAVYVVSSTVQPSSSASSPTPSPSSTITSTSTISSSSTDVIISSTSTSTSTSTPTPTPTPTPDPTPTPTPTPTSTPTPEPQPTCGVTGNPRPGVTYTNIAGQTQATCRIRCQNYTLAGRTCRVYSINSTTRICTLALGFSAPTFDQAFTPNQNAAYTWYAVECPIGG</sequence>
<feature type="compositionally biased region" description="Low complexity" evidence="1">
    <location>
        <begin position="217"/>
        <end position="260"/>
    </location>
</feature>
<feature type="compositionally biased region" description="Pro residues" evidence="1">
    <location>
        <begin position="261"/>
        <end position="287"/>
    </location>
</feature>
<dbReference type="Proteomes" id="UP000596902">
    <property type="component" value="Unassembled WGS sequence"/>
</dbReference>
<gene>
    <name evidence="4" type="ORF">GT037_008112</name>
</gene>
<feature type="signal peptide" evidence="2">
    <location>
        <begin position="1"/>
        <end position="19"/>
    </location>
</feature>
<dbReference type="EMBL" id="JAAABM010000012">
    <property type="protein sequence ID" value="KAF7673497.1"/>
    <property type="molecule type" value="Genomic_DNA"/>
</dbReference>
<dbReference type="Pfam" id="PF14295">
    <property type="entry name" value="PAN_4"/>
    <property type="match status" value="2"/>
</dbReference>
<comment type="caution">
    <text evidence="4">The sequence shown here is derived from an EMBL/GenBank/DDBJ whole genome shotgun (WGS) entry which is preliminary data.</text>
</comment>
<evidence type="ECO:0000313" key="4">
    <source>
        <dbReference type="EMBL" id="KAF7673497.1"/>
    </source>
</evidence>
<dbReference type="PANTHER" id="PTHR33946">
    <property type="match status" value="1"/>
</dbReference>
<dbReference type="RefSeq" id="XP_038783824.1">
    <property type="nucleotide sequence ID" value="XM_038933159.1"/>
</dbReference>
<evidence type="ECO:0000313" key="5">
    <source>
        <dbReference type="Proteomes" id="UP000596902"/>
    </source>
</evidence>
<feature type="region of interest" description="Disordered" evidence="1">
    <location>
        <begin position="217"/>
        <end position="290"/>
    </location>
</feature>
<reference evidence="4" key="1">
    <citation type="submission" date="2020-01" db="EMBL/GenBank/DDBJ databases">
        <authorList>
            <person name="Feng Z.H.Z."/>
        </authorList>
    </citation>
    <scope>NUCLEOTIDE SEQUENCE</scope>
    <source>
        <strain evidence="4">CBS107.38</strain>
    </source>
</reference>